<dbReference type="PROSITE" id="PS50011">
    <property type="entry name" value="PROTEIN_KINASE_DOM"/>
    <property type="match status" value="1"/>
</dbReference>
<sequence>MSVAESHKRSAEDSLSSGKEENPFMDEFKSRESQGKKLILRLPSKFVKKPKLFEMGGSQYQHEQGLLDVSIVSELDSKVEGSKVEGSEVEGSKLEDSRPEDSRPEDSRPEDSRPEDSKLGSKPEDSSASVSSSDTGEDEIPDSVKQEISCVLKSFPGLEERYRLFDKIGEGTFSSVYKAENLQDPYEEESDDHKHKHKHKHKYKYHLVALKRIYVTSSPQRILNELKLLRGFNLSMRVAPLLDAVRYEDQVIAVLPYYKHADFRDFYRDLPMPGIRKYMEELLTALYHVHQGGIIHRDIKPTNFLYDPFTRHGVLVDFGLAEKETEGDINLCPCAHHILDEKVPSFENDLMVRGYLRDDPRPGRRANRAGTRGFRAPEVLMKCPNQTFSVDIWSAGVILLTLLARRFPFFNSSDDTEALAELTNVFGIKAMKECAKEHGLGFECNLPIAEHKHALGYIIRKALEDDAKEGDTFADDSPAWEGLHYLSEQGEVIKTEGSQVWEDVMEVLEECMCLSSKRSYSSAILEMSFFHPITPEKHWARDDVILD</sequence>
<dbReference type="RefSeq" id="XP_038777979.1">
    <property type="nucleotide sequence ID" value="XM_038922051.1"/>
</dbReference>
<evidence type="ECO:0000259" key="10">
    <source>
        <dbReference type="PROSITE" id="PS50011"/>
    </source>
</evidence>
<dbReference type="Gene3D" id="1.10.510.10">
    <property type="entry name" value="Transferase(Phosphotransferase) domain 1"/>
    <property type="match status" value="1"/>
</dbReference>
<dbReference type="InterPro" id="IPR008271">
    <property type="entry name" value="Ser/Thr_kinase_AS"/>
</dbReference>
<dbReference type="GO" id="GO:0005524">
    <property type="term" value="F:ATP binding"/>
    <property type="evidence" value="ECO:0007669"/>
    <property type="project" value="UniProtKB-KW"/>
</dbReference>
<comment type="catalytic activity">
    <reaction evidence="8">
        <text>L-seryl-[protein] + ATP = O-phospho-L-seryl-[protein] + ADP + H(+)</text>
        <dbReference type="Rhea" id="RHEA:17989"/>
        <dbReference type="Rhea" id="RHEA-COMP:9863"/>
        <dbReference type="Rhea" id="RHEA-COMP:11604"/>
        <dbReference type="ChEBI" id="CHEBI:15378"/>
        <dbReference type="ChEBI" id="CHEBI:29999"/>
        <dbReference type="ChEBI" id="CHEBI:30616"/>
        <dbReference type="ChEBI" id="CHEBI:83421"/>
        <dbReference type="ChEBI" id="CHEBI:456216"/>
        <dbReference type="EC" id="2.7.11.1"/>
    </reaction>
</comment>
<evidence type="ECO:0000256" key="3">
    <source>
        <dbReference type="ARBA" id="ARBA00022679"/>
    </source>
</evidence>
<feature type="domain" description="Protein kinase" evidence="10">
    <location>
        <begin position="162"/>
        <end position="530"/>
    </location>
</feature>
<dbReference type="GO" id="GO:0005634">
    <property type="term" value="C:nucleus"/>
    <property type="evidence" value="ECO:0007669"/>
    <property type="project" value="TreeGrafter"/>
</dbReference>
<keyword evidence="6" id="KW-0067">ATP-binding</keyword>
<accession>A0A875S5D8</accession>
<evidence type="ECO:0000256" key="6">
    <source>
        <dbReference type="ARBA" id="ARBA00022840"/>
    </source>
</evidence>
<gene>
    <name evidence="11" type="ORF">FOA43_001743</name>
</gene>
<dbReference type="SUPFAM" id="SSF56112">
    <property type="entry name" value="Protein kinase-like (PK-like)"/>
    <property type="match status" value="1"/>
</dbReference>
<evidence type="ECO:0000256" key="5">
    <source>
        <dbReference type="ARBA" id="ARBA00022777"/>
    </source>
</evidence>
<evidence type="ECO:0000256" key="9">
    <source>
        <dbReference type="SAM" id="MobiDB-lite"/>
    </source>
</evidence>
<feature type="region of interest" description="Disordered" evidence="9">
    <location>
        <begin position="78"/>
        <end position="143"/>
    </location>
</feature>
<dbReference type="PROSITE" id="PS00108">
    <property type="entry name" value="PROTEIN_KINASE_ST"/>
    <property type="match status" value="1"/>
</dbReference>
<dbReference type="InterPro" id="IPR000719">
    <property type="entry name" value="Prot_kinase_dom"/>
</dbReference>
<feature type="region of interest" description="Disordered" evidence="9">
    <location>
        <begin position="1"/>
        <end position="35"/>
    </location>
</feature>
<proteinExistence type="predicted"/>
<keyword evidence="12" id="KW-1185">Reference proteome</keyword>
<dbReference type="GeneID" id="62195144"/>
<evidence type="ECO:0000256" key="2">
    <source>
        <dbReference type="ARBA" id="ARBA00022527"/>
    </source>
</evidence>
<dbReference type="GO" id="GO:0005956">
    <property type="term" value="C:protein kinase CK2 complex"/>
    <property type="evidence" value="ECO:0007669"/>
    <property type="project" value="TreeGrafter"/>
</dbReference>
<dbReference type="PANTHER" id="PTHR24054:SF0">
    <property type="entry name" value="CASEIN KINASE II SUBUNIT ALPHA"/>
    <property type="match status" value="1"/>
</dbReference>
<dbReference type="EMBL" id="CP064812">
    <property type="protein sequence ID" value="QPG74414.1"/>
    <property type="molecule type" value="Genomic_DNA"/>
</dbReference>
<evidence type="ECO:0000256" key="7">
    <source>
        <dbReference type="ARBA" id="ARBA00047899"/>
    </source>
</evidence>
<dbReference type="SMART" id="SM00220">
    <property type="entry name" value="S_TKc"/>
    <property type="match status" value="1"/>
</dbReference>
<dbReference type="AlphaFoldDB" id="A0A875S5D8"/>
<dbReference type="Proteomes" id="UP000662931">
    <property type="component" value="Chromosome 1"/>
</dbReference>
<dbReference type="PANTHER" id="PTHR24054">
    <property type="entry name" value="CASEIN KINASE II SUBUNIT ALPHA"/>
    <property type="match status" value="1"/>
</dbReference>
<dbReference type="Pfam" id="PF00069">
    <property type="entry name" value="Pkinase"/>
    <property type="match status" value="1"/>
</dbReference>
<dbReference type="Gene3D" id="3.30.200.20">
    <property type="entry name" value="Phosphorylase Kinase, domain 1"/>
    <property type="match status" value="1"/>
</dbReference>
<evidence type="ECO:0000313" key="11">
    <source>
        <dbReference type="EMBL" id="QPG74414.1"/>
    </source>
</evidence>
<dbReference type="GO" id="GO:0005829">
    <property type="term" value="C:cytosol"/>
    <property type="evidence" value="ECO:0007669"/>
    <property type="project" value="TreeGrafter"/>
</dbReference>
<name>A0A875S5D8_EENNA</name>
<evidence type="ECO:0000256" key="4">
    <source>
        <dbReference type="ARBA" id="ARBA00022741"/>
    </source>
</evidence>
<comment type="catalytic activity">
    <reaction evidence="7">
        <text>L-threonyl-[protein] + ATP = O-phospho-L-threonyl-[protein] + ADP + H(+)</text>
        <dbReference type="Rhea" id="RHEA:46608"/>
        <dbReference type="Rhea" id="RHEA-COMP:11060"/>
        <dbReference type="Rhea" id="RHEA-COMP:11605"/>
        <dbReference type="ChEBI" id="CHEBI:15378"/>
        <dbReference type="ChEBI" id="CHEBI:30013"/>
        <dbReference type="ChEBI" id="CHEBI:30616"/>
        <dbReference type="ChEBI" id="CHEBI:61977"/>
        <dbReference type="ChEBI" id="CHEBI:456216"/>
        <dbReference type="EC" id="2.7.11.1"/>
    </reaction>
</comment>
<dbReference type="CDD" id="cd14019">
    <property type="entry name" value="STKc_Cdc7"/>
    <property type="match status" value="1"/>
</dbReference>
<dbReference type="InterPro" id="IPR045216">
    <property type="entry name" value="CK2_alpha"/>
</dbReference>
<dbReference type="GO" id="GO:0051726">
    <property type="term" value="P:regulation of cell cycle"/>
    <property type="evidence" value="ECO:0007669"/>
    <property type="project" value="TreeGrafter"/>
</dbReference>
<dbReference type="EC" id="2.7.11.1" evidence="1"/>
<reference evidence="11" key="1">
    <citation type="submission" date="2020-10" db="EMBL/GenBank/DDBJ databases">
        <authorList>
            <person name="Roach M.J.R."/>
        </authorList>
    </citation>
    <scope>NUCLEOTIDE SEQUENCE</scope>
    <source>
        <strain evidence="11">CBS 1945</strain>
    </source>
</reference>
<dbReference type="OrthoDB" id="10020333at2759"/>
<evidence type="ECO:0000313" key="12">
    <source>
        <dbReference type="Proteomes" id="UP000662931"/>
    </source>
</evidence>
<dbReference type="InterPro" id="IPR011009">
    <property type="entry name" value="Kinase-like_dom_sf"/>
</dbReference>
<keyword evidence="4" id="KW-0547">Nucleotide-binding</keyword>
<protein>
    <recommendedName>
        <fullName evidence="1">non-specific serine/threonine protein kinase</fullName>
        <ecNumber evidence="1">2.7.11.1</ecNumber>
    </recommendedName>
</protein>
<keyword evidence="3" id="KW-0808">Transferase</keyword>
<evidence type="ECO:0000256" key="8">
    <source>
        <dbReference type="ARBA" id="ARBA00048679"/>
    </source>
</evidence>
<dbReference type="GO" id="GO:0004674">
    <property type="term" value="F:protein serine/threonine kinase activity"/>
    <property type="evidence" value="ECO:0007669"/>
    <property type="project" value="UniProtKB-KW"/>
</dbReference>
<evidence type="ECO:0000256" key="1">
    <source>
        <dbReference type="ARBA" id="ARBA00012513"/>
    </source>
</evidence>
<dbReference type="KEGG" id="bnn:FOA43_001743"/>
<keyword evidence="2" id="KW-0723">Serine/threonine-protein kinase</keyword>
<organism evidence="11 12">
    <name type="scientific">Eeniella nana</name>
    <name type="common">Yeast</name>
    <name type="synonym">Brettanomyces nanus</name>
    <dbReference type="NCBI Taxonomy" id="13502"/>
    <lineage>
        <taxon>Eukaryota</taxon>
        <taxon>Fungi</taxon>
        <taxon>Dikarya</taxon>
        <taxon>Ascomycota</taxon>
        <taxon>Saccharomycotina</taxon>
        <taxon>Pichiomycetes</taxon>
        <taxon>Pichiales</taxon>
        <taxon>Pichiaceae</taxon>
        <taxon>Brettanomyces</taxon>
    </lineage>
</organism>
<keyword evidence="5" id="KW-0418">Kinase</keyword>
<feature type="compositionally biased region" description="Basic and acidic residues" evidence="9">
    <location>
        <begin position="78"/>
        <end position="125"/>
    </location>
</feature>